<proteinExistence type="predicted"/>
<accession>A0AAV9X3H0</accession>
<keyword evidence="1" id="KW-0472">Membrane</keyword>
<dbReference type="AlphaFoldDB" id="A0AAV9X3H0"/>
<keyword evidence="1" id="KW-1133">Transmembrane helix</keyword>
<keyword evidence="1" id="KW-0812">Transmembrane</keyword>
<sequence length="205" mass="22705">MNIGNWTTIAASNIATTTASNIITAIPKPTQDLYPLWHYFQSCKQKSQRLCTEDGLICLEHSFNTSSTRAQAEYEEMLLVWSQFCESMNLSNSKSSLGIGAIIGIVMGFISLTLFIIGVCGGVDAVKRTWGRIFKRKKQTGEEVRYSPHWAEQKFYHTGGQVAGKLGWIPLPSFKKETHQAIQRPSQIFRTGVGIAGSGLQLTLS</sequence>
<comment type="caution">
    <text evidence="2">The sequence shown here is derived from an EMBL/GenBank/DDBJ whole genome shotgun (WGS) entry which is preliminary data.</text>
</comment>
<protein>
    <submittedName>
        <fullName evidence="2">Uncharacterized protein</fullName>
    </submittedName>
</protein>
<feature type="transmembrane region" description="Helical" evidence="1">
    <location>
        <begin position="97"/>
        <end position="126"/>
    </location>
</feature>
<keyword evidence="3" id="KW-1185">Reference proteome</keyword>
<reference evidence="2 3" key="1">
    <citation type="submission" date="2019-10" db="EMBL/GenBank/DDBJ databases">
        <authorList>
            <person name="Palmer J.M."/>
        </authorList>
    </citation>
    <scope>NUCLEOTIDE SEQUENCE [LARGE SCALE GENOMIC DNA]</scope>
    <source>
        <strain evidence="2 3">TWF694</strain>
    </source>
</reference>
<name>A0AAV9X3H0_9PEZI</name>
<dbReference type="Proteomes" id="UP001365542">
    <property type="component" value="Unassembled WGS sequence"/>
</dbReference>
<evidence type="ECO:0000256" key="1">
    <source>
        <dbReference type="SAM" id="Phobius"/>
    </source>
</evidence>
<gene>
    <name evidence="2" type="ORF">TWF694_002494</name>
</gene>
<dbReference type="EMBL" id="JAVHJO010000011">
    <property type="protein sequence ID" value="KAK6533556.1"/>
    <property type="molecule type" value="Genomic_DNA"/>
</dbReference>
<evidence type="ECO:0000313" key="2">
    <source>
        <dbReference type="EMBL" id="KAK6533556.1"/>
    </source>
</evidence>
<organism evidence="2 3">
    <name type="scientific">Orbilia ellipsospora</name>
    <dbReference type="NCBI Taxonomy" id="2528407"/>
    <lineage>
        <taxon>Eukaryota</taxon>
        <taxon>Fungi</taxon>
        <taxon>Dikarya</taxon>
        <taxon>Ascomycota</taxon>
        <taxon>Pezizomycotina</taxon>
        <taxon>Orbiliomycetes</taxon>
        <taxon>Orbiliales</taxon>
        <taxon>Orbiliaceae</taxon>
        <taxon>Orbilia</taxon>
    </lineage>
</organism>
<evidence type="ECO:0000313" key="3">
    <source>
        <dbReference type="Proteomes" id="UP001365542"/>
    </source>
</evidence>